<evidence type="ECO:0000313" key="1">
    <source>
        <dbReference type="EMBL" id="AKU92769.1"/>
    </source>
</evidence>
<dbReference type="AlphaFoldDB" id="A0A0K1PI43"/>
<gene>
    <name evidence="1" type="ORF">AKJ08_3156</name>
</gene>
<proteinExistence type="predicted"/>
<dbReference type="KEGG" id="vin:AKJ08_3156"/>
<sequence>MHASRGRWRLGRWLWPLNEKLLAVARGEIKRFFVVVPPRHDKSESISKYFPRLVHGDVPRPERHPRHLRGDVRGGLAQEGRDVLEEHGPSVFGVEVTSVGKATAGR</sequence>
<reference evidence="1 2" key="1">
    <citation type="submission" date="2015-08" db="EMBL/GenBank/DDBJ databases">
        <authorList>
            <person name="Babu N.S."/>
            <person name="Beckwith C.J."/>
            <person name="Beseler K.G."/>
            <person name="Brison A."/>
            <person name="Carone J.V."/>
            <person name="Caskin T.P."/>
            <person name="Diamond M."/>
            <person name="Durham M.E."/>
            <person name="Foxe J.M."/>
            <person name="Go M."/>
            <person name="Henderson B.A."/>
            <person name="Jones I.B."/>
            <person name="McGettigan J.A."/>
            <person name="Micheletti S.J."/>
            <person name="Nasrallah M.E."/>
            <person name="Ortiz D."/>
            <person name="Piller C.R."/>
            <person name="Privatt S.R."/>
            <person name="Schneider S.L."/>
            <person name="Sharp S."/>
            <person name="Smith T.C."/>
            <person name="Stanton J.D."/>
            <person name="Ullery H.E."/>
            <person name="Wilson R.J."/>
            <person name="Serrano M.G."/>
            <person name="Buck G."/>
            <person name="Lee V."/>
            <person name="Wang Y."/>
            <person name="Carvalho R."/>
            <person name="Voegtly L."/>
            <person name="Shi R."/>
            <person name="Duckworth R."/>
            <person name="Johnson A."/>
            <person name="Loviza R."/>
            <person name="Walstead R."/>
            <person name="Shah Z."/>
            <person name="Kiflezghi M."/>
            <person name="Wade K."/>
            <person name="Ball S.L."/>
            <person name="Bradley K.W."/>
            <person name="Asai D.J."/>
            <person name="Bowman C.A."/>
            <person name="Russell D.A."/>
            <person name="Pope W.H."/>
            <person name="Jacobs-Sera D."/>
            <person name="Hendrix R.W."/>
            <person name="Hatfull G.F."/>
        </authorList>
    </citation>
    <scope>NUCLEOTIDE SEQUENCE [LARGE SCALE GENOMIC DNA]</scope>
    <source>
        <strain evidence="1 2">DSM 27710</strain>
    </source>
</reference>
<dbReference type="RefSeq" id="WP_050726893.1">
    <property type="nucleotide sequence ID" value="NZ_CP012332.1"/>
</dbReference>
<dbReference type="EMBL" id="CP012332">
    <property type="protein sequence ID" value="AKU92769.1"/>
    <property type="molecule type" value="Genomic_DNA"/>
</dbReference>
<keyword evidence="2" id="KW-1185">Reference proteome</keyword>
<name>A0A0K1PI43_9BACT</name>
<evidence type="ECO:0000313" key="2">
    <source>
        <dbReference type="Proteomes" id="UP000055590"/>
    </source>
</evidence>
<organism evidence="1 2">
    <name type="scientific">Vulgatibacter incomptus</name>
    <dbReference type="NCBI Taxonomy" id="1391653"/>
    <lineage>
        <taxon>Bacteria</taxon>
        <taxon>Pseudomonadati</taxon>
        <taxon>Myxococcota</taxon>
        <taxon>Myxococcia</taxon>
        <taxon>Myxococcales</taxon>
        <taxon>Cystobacterineae</taxon>
        <taxon>Vulgatibacteraceae</taxon>
        <taxon>Vulgatibacter</taxon>
    </lineage>
</organism>
<protein>
    <submittedName>
        <fullName evidence="1">Uncharacterized protein</fullName>
    </submittedName>
</protein>
<dbReference type="Proteomes" id="UP000055590">
    <property type="component" value="Chromosome"/>
</dbReference>
<accession>A0A0K1PI43</accession>